<evidence type="ECO:0000256" key="1">
    <source>
        <dbReference type="PROSITE-ProRule" id="PRU00042"/>
    </source>
</evidence>
<evidence type="ECO:0000313" key="5">
    <source>
        <dbReference type="Proteomes" id="UP000194127"/>
    </source>
</evidence>
<organism evidence="4 5">
    <name type="scientific">Postia placenta MAD-698-R-SB12</name>
    <dbReference type="NCBI Taxonomy" id="670580"/>
    <lineage>
        <taxon>Eukaryota</taxon>
        <taxon>Fungi</taxon>
        <taxon>Dikarya</taxon>
        <taxon>Basidiomycota</taxon>
        <taxon>Agaricomycotina</taxon>
        <taxon>Agaricomycetes</taxon>
        <taxon>Polyporales</taxon>
        <taxon>Adustoporiaceae</taxon>
        <taxon>Rhodonia</taxon>
    </lineage>
</organism>
<name>A0A1X6MZ53_9APHY</name>
<dbReference type="RefSeq" id="XP_024338431.1">
    <property type="nucleotide sequence ID" value="XM_024485642.1"/>
</dbReference>
<dbReference type="InterPro" id="IPR013087">
    <property type="entry name" value="Znf_C2H2_type"/>
</dbReference>
<dbReference type="GeneID" id="36330591"/>
<keyword evidence="5" id="KW-1185">Reference proteome</keyword>
<evidence type="ECO:0000259" key="3">
    <source>
        <dbReference type="PROSITE" id="PS50157"/>
    </source>
</evidence>
<accession>A0A1X6MZ53</accession>
<dbReference type="AlphaFoldDB" id="A0A1X6MZ53"/>
<dbReference type="STRING" id="670580.A0A1X6MZ53"/>
<proteinExistence type="predicted"/>
<dbReference type="OrthoDB" id="2749818at2759"/>
<sequence length="222" mass="24804">MSCLLFLYRFLLEAYGVDQIKVIISLIWGHDNRAIYVDRPIRIVSICFKRETGTVHFRMGCKAVRPAFNLPAVKLNSFCLKSPEMNGSVSSRFDPAYFLTPDPPSFPAASTANIMQGNMCSWNGTCGHNISILPPGPGLIMQHLREHHSEILPLATGDRRDCRWCMADGSLCGKQIISRDFGKHIATVHLKSSAKICARCSRIFSRGDSLRRHLKKCGGKHT</sequence>
<dbReference type="Proteomes" id="UP000194127">
    <property type="component" value="Unassembled WGS sequence"/>
</dbReference>
<keyword evidence="2" id="KW-0732">Signal</keyword>
<dbReference type="PROSITE" id="PS50157">
    <property type="entry name" value="ZINC_FINGER_C2H2_2"/>
    <property type="match status" value="1"/>
</dbReference>
<feature type="chain" id="PRO_5010868266" description="C2H2-type domain-containing protein" evidence="2">
    <location>
        <begin position="20"/>
        <end position="222"/>
    </location>
</feature>
<feature type="signal peptide" evidence="2">
    <location>
        <begin position="1"/>
        <end position="19"/>
    </location>
</feature>
<evidence type="ECO:0000313" key="4">
    <source>
        <dbReference type="EMBL" id="OSX61637.1"/>
    </source>
</evidence>
<evidence type="ECO:0000256" key="2">
    <source>
        <dbReference type="SAM" id="SignalP"/>
    </source>
</evidence>
<keyword evidence="1" id="KW-0863">Zinc-finger</keyword>
<dbReference type="GO" id="GO:0008270">
    <property type="term" value="F:zinc ion binding"/>
    <property type="evidence" value="ECO:0007669"/>
    <property type="project" value="UniProtKB-KW"/>
</dbReference>
<dbReference type="EMBL" id="KZ110598">
    <property type="protein sequence ID" value="OSX61637.1"/>
    <property type="molecule type" value="Genomic_DNA"/>
</dbReference>
<reference evidence="4 5" key="1">
    <citation type="submission" date="2017-04" db="EMBL/GenBank/DDBJ databases">
        <title>Genome Sequence of the Model Brown-Rot Fungus Postia placenta SB12.</title>
        <authorList>
            <consortium name="DOE Joint Genome Institute"/>
            <person name="Gaskell J."/>
            <person name="Kersten P."/>
            <person name="Larrondo L.F."/>
            <person name="Canessa P."/>
            <person name="Martinez D."/>
            <person name="Hibbett D."/>
            <person name="Schmoll M."/>
            <person name="Kubicek C.P."/>
            <person name="Martinez A.T."/>
            <person name="Yadav J."/>
            <person name="Master E."/>
            <person name="Magnuson J.K."/>
            <person name="James T."/>
            <person name="Yaver D."/>
            <person name="Berka R."/>
            <person name="Labutti K."/>
            <person name="Lipzen A."/>
            <person name="Aerts A."/>
            <person name="Barry K."/>
            <person name="Henrissat B."/>
            <person name="Blanchette R."/>
            <person name="Grigoriev I."/>
            <person name="Cullen D."/>
        </authorList>
    </citation>
    <scope>NUCLEOTIDE SEQUENCE [LARGE SCALE GENOMIC DNA]</scope>
    <source>
        <strain evidence="4 5">MAD-698-R-SB12</strain>
    </source>
</reference>
<keyword evidence="1" id="KW-0862">Zinc</keyword>
<gene>
    <name evidence="4" type="ORF">POSPLADRAFT_1143985</name>
</gene>
<protein>
    <recommendedName>
        <fullName evidence="3">C2H2-type domain-containing protein</fullName>
    </recommendedName>
</protein>
<keyword evidence="1" id="KW-0479">Metal-binding</keyword>
<feature type="domain" description="C2H2-type" evidence="3">
    <location>
        <begin position="195"/>
        <end position="222"/>
    </location>
</feature>